<protein>
    <recommendedName>
        <fullName evidence="4">Lipoprotein</fullName>
    </recommendedName>
</protein>
<dbReference type="Proteomes" id="UP000255423">
    <property type="component" value="Unassembled WGS sequence"/>
</dbReference>
<evidence type="ECO:0008006" key="4">
    <source>
        <dbReference type="Google" id="ProtNLM"/>
    </source>
</evidence>
<name>A0A380RW57_FIBSU</name>
<accession>A0A380RW57</accession>
<evidence type="ECO:0000313" key="2">
    <source>
        <dbReference type="EMBL" id="SUQ19112.1"/>
    </source>
</evidence>
<sequence>MLKKIHNILGKLFLSGASFFWASCDSATSADKPSAFIDIDQELAKLTTTDTTGLRGKCVPSYRYCDVINGDNNYYGAQAHAASIAIKKLEEQHKDVPDYWYGYNSCYRDILGHLGNAPVYGVPECPTDLTPCETDGSTYSVYNQVRIDNAYIEALLHNEKYYQETFKSTLEEINEGMEKCEAQ</sequence>
<keyword evidence="1" id="KW-0732">Signal</keyword>
<feature type="chain" id="PRO_5016698354" description="Lipoprotein" evidence="1">
    <location>
        <begin position="23"/>
        <end position="183"/>
    </location>
</feature>
<gene>
    <name evidence="2" type="ORF">SAMN05661053_0339</name>
</gene>
<reference evidence="2 3" key="1">
    <citation type="submission" date="2017-08" db="EMBL/GenBank/DDBJ databases">
        <authorList>
            <person name="de Groot N.N."/>
        </authorList>
    </citation>
    <scope>NUCLEOTIDE SEQUENCE [LARGE SCALE GENOMIC DNA]</scope>
    <source>
        <strain evidence="2 3">HM2</strain>
    </source>
</reference>
<proteinExistence type="predicted"/>
<dbReference type="AlphaFoldDB" id="A0A380RW57"/>
<feature type="signal peptide" evidence="1">
    <location>
        <begin position="1"/>
        <end position="22"/>
    </location>
</feature>
<dbReference type="EMBL" id="UHJL01000001">
    <property type="protein sequence ID" value="SUQ19112.1"/>
    <property type="molecule type" value="Genomic_DNA"/>
</dbReference>
<evidence type="ECO:0000256" key="1">
    <source>
        <dbReference type="SAM" id="SignalP"/>
    </source>
</evidence>
<dbReference type="RefSeq" id="WP_109571859.1">
    <property type="nucleotide sequence ID" value="NZ_UHJL01000001.1"/>
</dbReference>
<organism evidence="2 3">
    <name type="scientific">Fibrobacter succinogenes</name>
    <name type="common">Bacteroides succinogenes</name>
    <dbReference type="NCBI Taxonomy" id="833"/>
    <lineage>
        <taxon>Bacteria</taxon>
        <taxon>Pseudomonadati</taxon>
        <taxon>Fibrobacterota</taxon>
        <taxon>Fibrobacteria</taxon>
        <taxon>Fibrobacterales</taxon>
        <taxon>Fibrobacteraceae</taxon>
        <taxon>Fibrobacter</taxon>
    </lineage>
</organism>
<dbReference type="PROSITE" id="PS51257">
    <property type="entry name" value="PROKAR_LIPOPROTEIN"/>
    <property type="match status" value="1"/>
</dbReference>
<evidence type="ECO:0000313" key="3">
    <source>
        <dbReference type="Proteomes" id="UP000255423"/>
    </source>
</evidence>